<feature type="region of interest" description="Disordered" evidence="4">
    <location>
        <begin position="37"/>
        <end position="62"/>
    </location>
</feature>
<keyword evidence="7" id="KW-1185">Reference proteome</keyword>
<feature type="domain" description="SHSP" evidence="5">
    <location>
        <begin position="134"/>
        <end position="252"/>
    </location>
</feature>
<evidence type="ECO:0000256" key="1">
    <source>
        <dbReference type="ARBA" id="ARBA00023016"/>
    </source>
</evidence>
<dbReference type="EMBL" id="JAFCMP010000390">
    <property type="protein sequence ID" value="KAG5180443.1"/>
    <property type="molecule type" value="Genomic_DNA"/>
</dbReference>
<dbReference type="Pfam" id="PF00011">
    <property type="entry name" value="HSP20"/>
    <property type="match status" value="1"/>
</dbReference>
<dbReference type="InterPro" id="IPR031107">
    <property type="entry name" value="Small_HSP"/>
</dbReference>
<dbReference type="Gene3D" id="2.60.40.790">
    <property type="match status" value="1"/>
</dbReference>
<protein>
    <submittedName>
        <fullName evidence="6">HSP20-like chaperone</fullName>
    </submittedName>
</protein>
<name>A0A836CCV6_9STRA</name>
<proteinExistence type="inferred from homology"/>
<dbReference type="CDD" id="cd06464">
    <property type="entry name" value="ACD_sHsps-like"/>
    <property type="match status" value="1"/>
</dbReference>
<reference evidence="6" key="1">
    <citation type="submission" date="2021-02" db="EMBL/GenBank/DDBJ databases">
        <title>First Annotated Genome of the Yellow-green Alga Tribonema minus.</title>
        <authorList>
            <person name="Mahan K.M."/>
        </authorList>
    </citation>
    <scope>NUCLEOTIDE SEQUENCE</scope>
    <source>
        <strain evidence="6">UTEX B ZZ1240</strain>
    </source>
</reference>
<dbReference type="InterPro" id="IPR002068">
    <property type="entry name" value="A-crystallin/Hsp20_dom"/>
</dbReference>
<dbReference type="OrthoDB" id="1431247at2759"/>
<feature type="compositionally biased region" description="Low complexity" evidence="4">
    <location>
        <begin position="51"/>
        <end position="62"/>
    </location>
</feature>
<accession>A0A836CCV6</accession>
<comment type="caution">
    <text evidence="6">The sequence shown here is derived from an EMBL/GenBank/DDBJ whole genome shotgun (WGS) entry which is preliminary data.</text>
</comment>
<evidence type="ECO:0000256" key="4">
    <source>
        <dbReference type="SAM" id="MobiDB-lite"/>
    </source>
</evidence>
<evidence type="ECO:0000313" key="6">
    <source>
        <dbReference type="EMBL" id="KAG5180443.1"/>
    </source>
</evidence>
<gene>
    <name evidence="6" type="ORF">JKP88DRAFT_279558</name>
</gene>
<evidence type="ECO:0000259" key="5">
    <source>
        <dbReference type="PROSITE" id="PS01031"/>
    </source>
</evidence>
<evidence type="ECO:0000313" key="7">
    <source>
        <dbReference type="Proteomes" id="UP000664859"/>
    </source>
</evidence>
<dbReference type="Proteomes" id="UP000664859">
    <property type="component" value="Unassembled WGS sequence"/>
</dbReference>
<dbReference type="SUPFAM" id="SSF49764">
    <property type="entry name" value="HSP20-like chaperones"/>
    <property type="match status" value="1"/>
</dbReference>
<dbReference type="PROSITE" id="PS01031">
    <property type="entry name" value="SHSP"/>
    <property type="match status" value="1"/>
</dbReference>
<dbReference type="PANTHER" id="PTHR11527">
    <property type="entry name" value="HEAT-SHOCK PROTEIN 20 FAMILY MEMBER"/>
    <property type="match status" value="1"/>
</dbReference>
<dbReference type="AlphaFoldDB" id="A0A836CCV6"/>
<evidence type="ECO:0000256" key="2">
    <source>
        <dbReference type="PROSITE-ProRule" id="PRU00285"/>
    </source>
</evidence>
<keyword evidence="1" id="KW-0346">Stress response</keyword>
<evidence type="ECO:0000256" key="3">
    <source>
        <dbReference type="RuleBase" id="RU003616"/>
    </source>
</evidence>
<organism evidence="6 7">
    <name type="scientific">Tribonema minus</name>
    <dbReference type="NCBI Taxonomy" id="303371"/>
    <lineage>
        <taxon>Eukaryota</taxon>
        <taxon>Sar</taxon>
        <taxon>Stramenopiles</taxon>
        <taxon>Ochrophyta</taxon>
        <taxon>PX clade</taxon>
        <taxon>Xanthophyceae</taxon>
        <taxon>Tribonematales</taxon>
        <taxon>Tribonemataceae</taxon>
        <taxon>Tribonema</taxon>
    </lineage>
</organism>
<comment type="similarity">
    <text evidence="2 3">Belongs to the small heat shock protein (HSP20) family.</text>
</comment>
<sequence>MSFLPAVGRTLVEDTCLPQAVAVGLNRNWRNWLRQARQMSSHRDSDRQQQHHAGATAATSTSAQLEAMEHAGLPPVFYGLQTFAEGMQKLLQGLDTEVLQPAGLGALSPANVLRGLAHGGTASPATSAEGMPPRGALPLHADVIVDELAHTCEVRIDVPGVPREALRATVNDARRELSVIVDRRRDAQGTEPTEWVLQERPYGRTRRRIRLPESVDTKNAQTELKDGVLRIHMSMQEHTRTRQLEIEDLPVSPV</sequence>
<dbReference type="InterPro" id="IPR008978">
    <property type="entry name" value="HSP20-like_chaperone"/>
</dbReference>